<organism evidence="1">
    <name type="scientific">Brazilian cedratvirus IHUMI</name>
    <dbReference type="NCBI Taxonomy" id="2126980"/>
    <lineage>
        <taxon>Viruses</taxon>
        <taxon>Pithoviruses</taxon>
        <taxon>Orthocedratvirinae</taxon>
        <taxon>Alphacedratvirus</taxon>
        <taxon>Alphacedratvirus brasiliense</taxon>
    </lineage>
</organism>
<reference evidence="1" key="1">
    <citation type="submission" date="2018-03" db="EMBL/GenBank/DDBJ databases">
        <authorList>
            <consortium name="Urmite Genomes"/>
        </authorList>
    </citation>
    <scope>NUCLEOTIDE SEQUENCE [LARGE SCALE GENOMIC DNA]</scope>
    <source>
        <strain evidence="1">IHUMI-27.7</strain>
    </source>
</reference>
<keyword evidence="2" id="KW-1185">Reference proteome</keyword>
<dbReference type="Gene3D" id="3.90.320.10">
    <property type="match status" value="1"/>
</dbReference>
<proteinExistence type="predicted"/>
<dbReference type="EMBL" id="LT994651">
    <property type="protein sequence ID" value="SPN78845.1"/>
    <property type="molecule type" value="Genomic_DNA"/>
</dbReference>
<dbReference type="Proteomes" id="UP000273054">
    <property type="component" value="Segment"/>
</dbReference>
<dbReference type="InterPro" id="IPR011604">
    <property type="entry name" value="PDDEXK-like_dom_sf"/>
</dbReference>
<gene>
    <name evidence="1" type="ORF">BRZCDTV_30</name>
</gene>
<evidence type="ECO:0000313" key="2">
    <source>
        <dbReference type="Proteomes" id="UP000273054"/>
    </source>
</evidence>
<evidence type="ECO:0000313" key="1">
    <source>
        <dbReference type="EMBL" id="SPN78845.1"/>
    </source>
</evidence>
<dbReference type="InterPro" id="IPR011335">
    <property type="entry name" value="Restrct_endonuc-II-like"/>
</dbReference>
<sequence length="252" mass="29508">MRTVLRAKNKKMLNVHPRDAFISFEEKEHIYTVGAKRLTSVTTLISSHFSEFNASKIIDKMQSSPKWTSSKYYGMEKQEIIDLWEKNGEEARNLGTLMHAQIEEFFLSGEKTLPEEKSPEFLQFLHFWKVFSTHNPGFRPYRMEWRVYSQEIAGSIDCTLVSPGGDIVIVDWKRSKAIEKYSPFGRGKGPLSHLSDCNFVHYSLQLNSYRHILENFYDKRVSAMYLAVFHPLQDKYKFIEVPYMKEVEGLIK</sequence>
<dbReference type="SUPFAM" id="SSF52980">
    <property type="entry name" value="Restriction endonuclease-like"/>
    <property type="match status" value="1"/>
</dbReference>
<protein>
    <submittedName>
        <fullName evidence="1">PD-(D/E)XK nuclease</fullName>
    </submittedName>
</protein>
<accession>A0A2R8FD03</accession>
<name>A0A2R8FD03_9VIRU</name>